<reference evidence="1 2" key="1">
    <citation type="submission" date="2017-11" db="EMBL/GenBank/DDBJ databases">
        <title>Complete genome of a free-living desiccation-tolerant cyanobacterium and its photosynthetic adaptation to extreme terrestrial habitat.</title>
        <authorList>
            <person name="Shang J."/>
        </authorList>
    </citation>
    <scope>NUCLEOTIDE SEQUENCE [LARGE SCALE GENOMIC DNA]</scope>
    <source>
        <strain evidence="1 2">CCNUN1</strain>
    </source>
</reference>
<evidence type="ECO:0000313" key="2">
    <source>
        <dbReference type="Proteomes" id="UP000232003"/>
    </source>
</evidence>
<dbReference type="EMBL" id="CP024785">
    <property type="protein sequence ID" value="AUB36089.1"/>
    <property type="molecule type" value="Genomic_DNA"/>
</dbReference>
<accession>A0A2K8SKW8</accession>
<dbReference type="AlphaFoldDB" id="A0A2K8SKW8"/>
<evidence type="ECO:0000313" key="1">
    <source>
        <dbReference type="EMBL" id="AUB36089.1"/>
    </source>
</evidence>
<dbReference type="KEGG" id="nfl:COO91_01988"/>
<dbReference type="RefSeq" id="WP_100898107.1">
    <property type="nucleotide sequence ID" value="NZ_CAWNNC010000001.1"/>
</dbReference>
<sequence>MTLITLFQAIPDEETAVAVGDSFCNLHNCKGEVQALRTDDLSWAWSVRVEIEAVQVAAMLGDQAAAYALARL</sequence>
<gene>
    <name evidence="1" type="ORF">COO91_01988</name>
</gene>
<dbReference type="Proteomes" id="UP000232003">
    <property type="component" value="Chromosome"/>
</dbReference>
<name>A0A2K8SKW8_9NOSO</name>
<organism evidence="1 2">
    <name type="scientific">Nostoc flagelliforme CCNUN1</name>
    <dbReference type="NCBI Taxonomy" id="2038116"/>
    <lineage>
        <taxon>Bacteria</taxon>
        <taxon>Bacillati</taxon>
        <taxon>Cyanobacteriota</taxon>
        <taxon>Cyanophyceae</taxon>
        <taxon>Nostocales</taxon>
        <taxon>Nostocaceae</taxon>
        <taxon>Nostoc</taxon>
    </lineage>
</organism>
<proteinExistence type="predicted"/>
<protein>
    <submittedName>
        <fullName evidence="1">Uncharacterized protein</fullName>
    </submittedName>
</protein>
<keyword evidence="2" id="KW-1185">Reference proteome</keyword>